<proteinExistence type="predicted"/>
<dbReference type="AlphaFoldDB" id="A0A5N5K7A9"/>
<gene>
    <name evidence="7" type="ORF">DKX38_020563</name>
</gene>
<feature type="domain" description="TF-B3" evidence="6">
    <location>
        <begin position="631"/>
        <end position="722"/>
    </location>
</feature>
<dbReference type="EMBL" id="VDCV01000014">
    <property type="protein sequence ID" value="KAB5526716.1"/>
    <property type="molecule type" value="Genomic_DNA"/>
</dbReference>
<sequence>MWGFGGRCYWGRREMNREGIVVVFPWMSSQERHVKSYVDLYGSLGWNSLVCHSQFLNMFFPEKAEILAYDMLNGLLEELKIRPCPIVLASFSGGPKACMYKVLQIIEGKCEVHLNPDDQQLVRDCISGHIYDSSPVDFTSDLGRRFVVHPSVLKLSHSPRILSWMANGISSTLDALFLHRFESQRAEYWQTLYSSVSMGGPYLILCSENDDLAPYQVICNFAQRLKELGGDVKLLKMNDSPHVGHYRSYPADYNAAVTELFGKAAAIYSLRTQRNEGERMGFEGTHDEISEPISDLRKAAANPHHSFRGVSIAPSDHFFMPSSAEYYESRDVGSLQDEHRENLVHLRTPPTINPHGVLGQILFDVCIPKNVEGWDLRSSASLSRRPFNPTRRLKLGVKPFGFEVPKEAMLSSSQKNKLGSQGVLIFRFTRKLPRMYAPSFRCIYQLFGTCVGDLETILRWLNPFYCVSLEQSVHFLRHQRADSCEKARIELDYNPTKLEERLVKMVAKKSAYEESRQKRMEENKKRMEALNLHKLSQALKIPSPAKPSPMKRSKPRVVEKQVVVVRRSSRVANKPAPVFKEVVLDRVVIPRRISKPRNLSYRVYATDEARAKAMEKAEKLQSDLGSDHPIFIKSMLQSHVTGGFWLGLPVNFCRRSLPRRDGVITLIDEDADEYQVIYLARKNGLSGGWKGFAVAHGLLDGDAVVFQLIKPTAFKVYIIRVNGSEQDNSL</sequence>
<evidence type="ECO:0000256" key="4">
    <source>
        <dbReference type="ARBA" id="ARBA00023163"/>
    </source>
</evidence>
<dbReference type="InterPro" id="IPR003340">
    <property type="entry name" value="B3_DNA-bd"/>
</dbReference>
<dbReference type="InterPro" id="IPR008547">
    <property type="entry name" value="DUF829_TMEM53"/>
</dbReference>
<dbReference type="PROSITE" id="PS50863">
    <property type="entry name" value="B3"/>
    <property type="match status" value="1"/>
</dbReference>
<dbReference type="SUPFAM" id="SSF101936">
    <property type="entry name" value="DNA-binding pseudobarrel domain"/>
    <property type="match status" value="1"/>
</dbReference>
<name>A0A5N5K7A9_9ROSI</name>
<evidence type="ECO:0000256" key="2">
    <source>
        <dbReference type="ARBA" id="ARBA00023015"/>
    </source>
</evidence>
<evidence type="ECO:0000313" key="7">
    <source>
        <dbReference type="EMBL" id="KAB5526716.1"/>
    </source>
</evidence>
<dbReference type="InterPro" id="IPR029058">
    <property type="entry name" value="AB_hydrolase_fold"/>
</dbReference>
<keyword evidence="5" id="KW-0539">Nucleus</keyword>
<dbReference type="InterPro" id="IPR015300">
    <property type="entry name" value="DNA-bd_pseudobarrel_sf"/>
</dbReference>
<dbReference type="Pfam" id="PF02362">
    <property type="entry name" value="B3"/>
    <property type="match status" value="1"/>
</dbReference>
<keyword evidence="8" id="KW-1185">Reference proteome</keyword>
<evidence type="ECO:0000313" key="8">
    <source>
        <dbReference type="Proteomes" id="UP000326939"/>
    </source>
</evidence>
<reference evidence="8" key="1">
    <citation type="journal article" date="2019" name="Gigascience">
        <title>De novo genome assembly of the endangered Acer yangbiense, a plant species with extremely small populations endemic to Yunnan Province, China.</title>
        <authorList>
            <person name="Yang J."/>
            <person name="Wariss H.M."/>
            <person name="Tao L."/>
            <person name="Zhang R."/>
            <person name="Yun Q."/>
            <person name="Hollingsworth P."/>
            <person name="Dao Z."/>
            <person name="Luo G."/>
            <person name="Guo H."/>
            <person name="Ma Y."/>
            <person name="Sun W."/>
        </authorList>
    </citation>
    <scope>NUCLEOTIDE SEQUENCE [LARGE SCALE GENOMIC DNA]</scope>
    <source>
        <strain evidence="8">cv. br00</strain>
    </source>
</reference>
<dbReference type="GO" id="GO:0005634">
    <property type="term" value="C:nucleus"/>
    <property type="evidence" value="ECO:0007669"/>
    <property type="project" value="UniProtKB-SubCell"/>
</dbReference>
<keyword evidence="4" id="KW-0804">Transcription</keyword>
<evidence type="ECO:0000256" key="1">
    <source>
        <dbReference type="ARBA" id="ARBA00004123"/>
    </source>
</evidence>
<evidence type="ECO:0000259" key="6">
    <source>
        <dbReference type="PROSITE" id="PS50863"/>
    </source>
</evidence>
<keyword evidence="2" id="KW-0805">Transcription regulation</keyword>
<dbReference type="SMART" id="SM01019">
    <property type="entry name" value="B3"/>
    <property type="match status" value="1"/>
</dbReference>
<dbReference type="Pfam" id="PF05705">
    <property type="entry name" value="DUF829"/>
    <property type="match status" value="2"/>
</dbReference>
<organism evidence="7 8">
    <name type="scientific">Salix brachista</name>
    <dbReference type="NCBI Taxonomy" id="2182728"/>
    <lineage>
        <taxon>Eukaryota</taxon>
        <taxon>Viridiplantae</taxon>
        <taxon>Streptophyta</taxon>
        <taxon>Embryophyta</taxon>
        <taxon>Tracheophyta</taxon>
        <taxon>Spermatophyta</taxon>
        <taxon>Magnoliopsida</taxon>
        <taxon>eudicotyledons</taxon>
        <taxon>Gunneridae</taxon>
        <taxon>Pentapetalae</taxon>
        <taxon>rosids</taxon>
        <taxon>fabids</taxon>
        <taxon>Malpighiales</taxon>
        <taxon>Salicaceae</taxon>
        <taxon>Saliceae</taxon>
        <taxon>Salix</taxon>
    </lineage>
</organism>
<protein>
    <recommendedName>
        <fullName evidence="6">TF-B3 domain-containing protein</fullName>
    </recommendedName>
</protein>
<dbReference type="PANTHER" id="PTHR12265:SF0">
    <property type="entry name" value="EXPRESSED PROTEIN"/>
    <property type="match status" value="1"/>
</dbReference>
<accession>A0A5N5K7A9</accession>
<comment type="subcellular location">
    <subcellularLocation>
        <location evidence="1">Nucleus</location>
    </subcellularLocation>
</comment>
<dbReference type="PANTHER" id="PTHR12265">
    <property type="entry name" value="TRANSMEMBRANE PROTEIN 53"/>
    <property type="match status" value="1"/>
</dbReference>
<dbReference type="GO" id="GO:0003677">
    <property type="term" value="F:DNA binding"/>
    <property type="evidence" value="ECO:0007669"/>
    <property type="project" value="UniProtKB-KW"/>
</dbReference>
<dbReference type="CDD" id="cd10017">
    <property type="entry name" value="B3_DNA"/>
    <property type="match status" value="1"/>
</dbReference>
<dbReference type="Proteomes" id="UP000326939">
    <property type="component" value="Chromosome 14"/>
</dbReference>
<evidence type="ECO:0000256" key="3">
    <source>
        <dbReference type="ARBA" id="ARBA00023125"/>
    </source>
</evidence>
<keyword evidence="3" id="KW-0238">DNA-binding</keyword>
<comment type="caution">
    <text evidence="7">The sequence shown here is derived from an EMBL/GenBank/DDBJ whole genome shotgun (WGS) entry which is preliminary data.</text>
</comment>
<dbReference type="Gene3D" id="2.40.330.10">
    <property type="entry name" value="DNA-binding pseudobarrel domain"/>
    <property type="match status" value="1"/>
</dbReference>
<dbReference type="SUPFAM" id="SSF53474">
    <property type="entry name" value="alpha/beta-Hydrolases"/>
    <property type="match status" value="1"/>
</dbReference>
<evidence type="ECO:0000256" key="5">
    <source>
        <dbReference type="ARBA" id="ARBA00023242"/>
    </source>
</evidence>